<feature type="region of interest" description="Disordered" evidence="1">
    <location>
        <begin position="667"/>
        <end position="688"/>
    </location>
</feature>
<dbReference type="Proteomes" id="UP000191285">
    <property type="component" value="Unassembled WGS sequence"/>
</dbReference>
<feature type="compositionally biased region" description="Acidic residues" evidence="1">
    <location>
        <begin position="120"/>
        <end position="132"/>
    </location>
</feature>
<evidence type="ECO:0000256" key="1">
    <source>
        <dbReference type="SAM" id="MobiDB-lite"/>
    </source>
</evidence>
<reference evidence="3" key="1">
    <citation type="journal article" date="2017" name="Nat. Microbiol.">
        <title>Global analysis of biosynthetic gene clusters reveals vast potential of secondary metabolite production in Penicillium species.</title>
        <authorList>
            <person name="Nielsen J.C."/>
            <person name="Grijseels S."/>
            <person name="Prigent S."/>
            <person name="Ji B."/>
            <person name="Dainat J."/>
            <person name="Nielsen K.F."/>
            <person name="Frisvad J.C."/>
            <person name="Workman M."/>
            <person name="Nielsen J."/>
        </authorList>
    </citation>
    <scope>NUCLEOTIDE SEQUENCE [LARGE SCALE GENOMIC DNA]</scope>
    <source>
        <strain evidence="3">IBT 24891</strain>
    </source>
</reference>
<feature type="compositionally biased region" description="Low complexity" evidence="1">
    <location>
        <begin position="33"/>
        <end position="42"/>
    </location>
</feature>
<dbReference type="AlphaFoldDB" id="A0A1V6SUZ9"/>
<evidence type="ECO:0000313" key="2">
    <source>
        <dbReference type="EMBL" id="OQE17831.1"/>
    </source>
</evidence>
<dbReference type="OrthoDB" id="5350396at2759"/>
<keyword evidence="3" id="KW-1185">Reference proteome</keyword>
<protein>
    <submittedName>
        <fullName evidence="2">Uncharacterized protein</fullName>
    </submittedName>
</protein>
<feature type="compositionally biased region" description="Polar residues" evidence="1">
    <location>
        <begin position="50"/>
        <end position="98"/>
    </location>
</feature>
<sequence length="688" mass="76501">MRSLKSYFAPPSYAKIRTGVTPEKKGTLEIEEPSVQPSSSPLSDPPPSSNATISTPIPESSSGPSTQLQESLNKNILDNAPGTSTREDSFLSTESTGLSSTFDASHRIIKGGKEVVISSDGEETDELEDLDDPSTLFASSATPASKKEPVVSKPIRVDRAYLAQLTAQKKYKNDINTLVHDAVDDDEIEAKVAKIKASFAQPKKDVTPLENAGDSTAINEGMLTSALGDAEEEDGPGLQRLLKAVRRTEALDQDRVWRFFDHIPKKPTALDFPNHCFPPGSNMAALREPESRVRMILSGTLEFAASLGRLPHELILWLFRSIPHESREDIRKAYCRIIVNVPPECFQTHIGPNDIDALFRQLGAKPQALELTSVVVEEPIDRKFHPPQVCDRFVNVLICFPPLEVPYDSRFNARATLLSILSLIQDASELFSVDVRAHASHILLRISLDNSLAQDYTVHAKLQSALTALLENVPEVDIDEMEHQLSTNLYKTVKDAQFQSPMIQHILPTSPWISLLRYRLAVSFLLQDPAPLTESVEDVLNPERLTQIIRDPRFQINVDKGNEVECDYGLVIALSQLLEVALNTSLFDIRYKQADTEKEFNAAIDQLAMQLKKNFSAMKESGASHLKRMLAKGALETLHYRLVYSVRSKPPPKKTPFKSYAKEGSSISNYFNKTGASDERDPTTMPFR</sequence>
<comment type="caution">
    <text evidence="2">The sequence shown here is derived from an EMBL/GenBank/DDBJ whole genome shotgun (WGS) entry which is preliminary data.</text>
</comment>
<accession>A0A1V6SUZ9</accession>
<name>A0A1V6SUZ9_9EURO</name>
<proteinExistence type="predicted"/>
<organism evidence="2 3">
    <name type="scientific">Penicillium steckii</name>
    <dbReference type="NCBI Taxonomy" id="303698"/>
    <lineage>
        <taxon>Eukaryota</taxon>
        <taxon>Fungi</taxon>
        <taxon>Dikarya</taxon>
        <taxon>Ascomycota</taxon>
        <taxon>Pezizomycotina</taxon>
        <taxon>Eurotiomycetes</taxon>
        <taxon>Eurotiomycetidae</taxon>
        <taxon>Eurotiales</taxon>
        <taxon>Aspergillaceae</taxon>
        <taxon>Penicillium</taxon>
    </lineage>
</organism>
<feature type="region of interest" description="Disordered" evidence="1">
    <location>
        <begin position="119"/>
        <end position="150"/>
    </location>
</feature>
<dbReference type="STRING" id="303698.A0A1V6SUZ9"/>
<dbReference type="EMBL" id="MLKD01000019">
    <property type="protein sequence ID" value="OQE17831.1"/>
    <property type="molecule type" value="Genomic_DNA"/>
</dbReference>
<evidence type="ECO:0000313" key="3">
    <source>
        <dbReference type="Proteomes" id="UP000191285"/>
    </source>
</evidence>
<gene>
    <name evidence="2" type="ORF">PENSTE_c019G09468</name>
</gene>
<feature type="region of interest" description="Disordered" evidence="1">
    <location>
        <begin position="1"/>
        <end position="98"/>
    </location>
</feature>